<keyword evidence="1" id="KW-0812">Transmembrane</keyword>
<reference evidence="2 3" key="1">
    <citation type="journal article" date="2013" name="Proc. Natl. Acad. Sci. U.S.A.">
        <title>Genome of an arbuscular mycorrhizal fungus provides insight into the oldest plant symbiosis.</title>
        <authorList>
            <person name="Tisserant E."/>
            <person name="Malbreil M."/>
            <person name="Kuo A."/>
            <person name="Kohler A."/>
            <person name="Symeonidi A."/>
            <person name="Balestrini R."/>
            <person name="Charron P."/>
            <person name="Duensing N."/>
            <person name="Frei Dit Frey N."/>
            <person name="Gianinazzi-Pearson V."/>
            <person name="Gilbert L.B."/>
            <person name="Handa Y."/>
            <person name="Herr J.R."/>
            <person name="Hijri M."/>
            <person name="Koul R."/>
            <person name="Kawaguchi M."/>
            <person name="Krajinski F."/>
            <person name="Lammers P.J."/>
            <person name="Masclaux F.G."/>
            <person name="Murat C."/>
            <person name="Morin E."/>
            <person name="Ndikumana S."/>
            <person name="Pagni M."/>
            <person name="Petitpierre D."/>
            <person name="Requena N."/>
            <person name="Rosikiewicz P."/>
            <person name="Riley R."/>
            <person name="Saito K."/>
            <person name="San Clemente H."/>
            <person name="Shapiro H."/>
            <person name="van Tuinen D."/>
            <person name="Becard G."/>
            <person name="Bonfante P."/>
            <person name="Paszkowski U."/>
            <person name="Shachar-Hill Y.Y."/>
            <person name="Tuskan G.A."/>
            <person name="Young P.W."/>
            <person name="Sanders I.R."/>
            <person name="Henrissat B."/>
            <person name="Rensing S.A."/>
            <person name="Grigoriev I.V."/>
            <person name="Corradi N."/>
            <person name="Roux C."/>
            <person name="Martin F."/>
        </authorList>
    </citation>
    <scope>NUCLEOTIDE SEQUENCE [LARGE SCALE GENOMIC DNA]</scope>
    <source>
        <strain evidence="2 3">DAOM 197198</strain>
    </source>
</reference>
<sequence>MSSTEMYENDIQQRNYCPYPPGIIPCVECNTTKDNNEHVGLRASHNTVILQLITDHEVILFNLIKDAVDTQDYGLEATIRGSRLFDKNLTNSLPKHHPFYLLIYHHLILSDLTSILYNYILKKKTRFRVFIDFMNIIMEKINASIWNRRNLIRIQRPRTRLLLKIEHDVLILIDELQPPLTVAVVDFLTTKPILGGHQEIT</sequence>
<evidence type="ECO:0000313" key="2">
    <source>
        <dbReference type="EMBL" id="POG61566.1"/>
    </source>
</evidence>
<proteinExistence type="predicted"/>
<evidence type="ECO:0000256" key="1">
    <source>
        <dbReference type="SAM" id="Phobius"/>
    </source>
</evidence>
<accession>A0A2P4P850</accession>
<dbReference type="EMBL" id="AUPC02000335">
    <property type="protein sequence ID" value="POG61566.1"/>
    <property type="molecule type" value="Genomic_DNA"/>
</dbReference>
<keyword evidence="1" id="KW-1133">Transmembrane helix</keyword>
<gene>
    <name evidence="2" type="ORF">GLOIN_2v1786436</name>
</gene>
<keyword evidence="3" id="KW-1185">Reference proteome</keyword>
<feature type="transmembrane region" description="Helical" evidence="1">
    <location>
        <begin position="99"/>
        <end position="120"/>
    </location>
</feature>
<organism evidence="2 3">
    <name type="scientific">Rhizophagus irregularis (strain DAOM 181602 / DAOM 197198 / MUCL 43194)</name>
    <name type="common">Arbuscular mycorrhizal fungus</name>
    <name type="synonym">Glomus intraradices</name>
    <dbReference type="NCBI Taxonomy" id="747089"/>
    <lineage>
        <taxon>Eukaryota</taxon>
        <taxon>Fungi</taxon>
        <taxon>Fungi incertae sedis</taxon>
        <taxon>Mucoromycota</taxon>
        <taxon>Glomeromycotina</taxon>
        <taxon>Glomeromycetes</taxon>
        <taxon>Glomerales</taxon>
        <taxon>Glomeraceae</taxon>
        <taxon>Rhizophagus</taxon>
    </lineage>
</organism>
<dbReference type="Proteomes" id="UP000018888">
    <property type="component" value="Unassembled WGS sequence"/>
</dbReference>
<reference evidence="2 3" key="2">
    <citation type="journal article" date="2018" name="New Phytol.">
        <title>High intraspecific genome diversity in the model arbuscular mycorrhizal symbiont Rhizophagus irregularis.</title>
        <authorList>
            <person name="Chen E.C.H."/>
            <person name="Morin E."/>
            <person name="Beaudet D."/>
            <person name="Noel J."/>
            <person name="Yildirir G."/>
            <person name="Ndikumana S."/>
            <person name="Charron P."/>
            <person name="St-Onge C."/>
            <person name="Giorgi J."/>
            <person name="Kruger M."/>
            <person name="Marton T."/>
            <person name="Ropars J."/>
            <person name="Grigoriev I.V."/>
            <person name="Hainaut M."/>
            <person name="Henrissat B."/>
            <person name="Roux C."/>
            <person name="Martin F."/>
            <person name="Corradi N."/>
        </authorList>
    </citation>
    <scope>NUCLEOTIDE SEQUENCE [LARGE SCALE GENOMIC DNA]</scope>
    <source>
        <strain evidence="2 3">DAOM 197198</strain>
    </source>
</reference>
<comment type="caution">
    <text evidence="2">The sequence shown here is derived from an EMBL/GenBank/DDBJ whole genome shotgun (WGS) entry which is preliminary data.</text>
</comment>
<evidence type="ECO:0000313" key="3">
    <source>
        <dbReference type="Proteomes" id="UP000018888"/>
    </source>
</evidence>
<dbReference type="AlphaFoldDB" id="A0A2P4P850"/>
<name>A0A2P4P850_RHIID</name>
<keyword evidence="1" id="KW-0472">Membrane</keyword>
<protein>
    <submittedName>
        <fullName evidence="2">Uncharacterized protein</fullName>
    </submittedName>
</protein>